<dbReference type="RefSeq" id="XP_022823750.1">
    <property type="nucleotide sequence ID" value="XM_022967982.1"/>
</dbReference>
<organism evidence="3 6">
    <name type="scientific">Spodoptera litura</name>
    <name type="common">Asian cotton leafworm</name>
    <dbReference type="NCBI Taxonomy" id="69820"/>
    <lineage>
        <taxon>Eukaryota</taxon>
        <taxon>Metazoa</taxon>
        <taxon>Ecdysozoa</taxon>
        <taxon>Arthropoda</taxon>
        <taxon>Hexapoda</taxon>
        <taxon>Insecta</taxon>
        <taxon>Pterygota</taxon>
        <taxon>Neoptera</taxon>
        <taxon>Endopterygota</taxon>
        <taxon>Lepidoptera</taxon>
        <taxon>Glossata</taxon>
        <taxon>Ditrysia</taxon>
        <taxon>Noctuoidea</taxon>
        <taxon>Noctuidae</taxon>
        <taxon>Amphipyrinae</taxon>
        <taxon>Spodoptera</taxon>
    </lineage>
</organism>
<evidence type="ECO:0000313" key="3">
    <source>
        <dbReference type="Proteomes" id="UP000301870"/>
    </source>
</evidence>
<keyword evidence="2" id="KW-0812">Transmembrane</keyword>
<reference evidence="4 5" key="1">
    <citation type="submission" date="2025-04" db="UniProtKB">
        <authorList>
            <consortium name="RefSeq"/>
        </authorList>
    </citation>
    <scope>IDENTIFICATION</scope>
    <source>
        <strain evidence="4 5">Ishihara</strain>
        <tissue evidence="4 5">Whole body</tissue>
    </source>
</reference>
<keyword evidence="2" id="KW-1133">Transmembrane helix</keyword>
<keyword evidence="2" id="KW-0472">Membrane</keyword>
<accession>A0A9J7IQM0</accession>
<feature type="region of interest" description="Disordered" evidence="1">
    <location>
        <begin position="110"/>
        <end position="133"/>
    </location>
</feature>
<evidence type="ECO:0000256" key="2">
    <source>
        <dbReference type="SAM" id="Phobius"/>
    </source>
</evidence>
<keyword evidence="3" id="KW-1185">Reference proteome</keyword>
<dbReference type="Proteomes" id="UP000301870">
    <property type="component" value="Chromosome 18"/>
</dbReference>
<evidence type="ECO:0000313" key="5">
    <source>
        <dbReference type="RefSeq" id="XP_022823750.1"/>
    </source>
</evidence>
<feature type="transmembrane region" description="Helical" evidence="2">
    <location>
        <begin position="12"/>
        <end position="35"/>
    </location>
</feature>
<dbReference type="GeneID" id="111354499"/>
<protein>
    <submittedName>
        <fullName evidence="4 5">Uncharacterized protein LOC111354499 isoform X1</fullName>
    </submittedName>
</protein>
<proteinExistence type="predicted"/>
<evidence type="ECO:0000313" key="6">
    <source>
        <dbReference type="RefSeq" id="XP_022823751.1"/>
    </source>
</evidence>
<dbReference type="PANTHER" id="PTHR10773">
    <property type="entry name" value="DNA-DIRECTED RNA POLYMERASES I, II, AND III SUBUNIT RPABC2"/>
    <property type="match status" value="1"/>
</dbReference>
<dbReference type="PANTHER" id="PTHR10773:SF19">
    <property type="match status" value="1"/>
</dbReference>
<evidence type="ECO:0000256" key="1">
    <source>
        <dbReference type="SAM" id="MobiDB-lite"/>
    </source>
</evidence>
<sequence>MRVSIKCLHNNFYEFTFLLLLAVIIFLCLNVFIYLTGREQDSSPVQNMSPSTLELFETLSGAQTPILQVTDNYLDEVNNFEEIVINISNNEHLAEYSGSMNNEDVIRDFSSDTDTDYIPDSNSDSSDDDNKAVRSRKISVAAIVHRDDTNNKGDLTTHPNDINVTYTSEDSTVRTLLNETIECNPDENIEITNNDSSPDQIITSLGRPKKGRKRKHPDFTVAQAKTRKYVNKCYLTKKKLVEPKVFIDYSCSCQKKCYQLVSTEKRQHEFQKFVTLGSYEAQALYISNTVKENTKARSYTVLKDNKSGKRKPKEYTRIYSISGINVCRDMYINNFQITTKKVDISLKKNRSGNTLQDQRGKKGGGWNKTKEHEIEFIKNIISKLPQYDSHYRRDQNSGCKYLKLGMTVQTIFDLYLEEFNKINTDSEAPEKPVSFSTSKRIFYNNFNLRCKSLRKDTCNKCDTLCIKIKNCASDVERR</sequence>
<dbReference type="OrthoDB" id="6611988at2759"/>
<dbReference type="KEGG" id="sliu:111354499"/>
<name>A0A9J7IQM0_SPOLT</name>
<dbReference type="RefSeq" id="XP_022823749.1">
    <property type="nucleotide sequence ID" value="XM_022967981.1"/>
</dbReference>
<dbReference type="RefSeq" id="XP_022823751.1">
    <property type="nucleotide sequence ID" value="XM_022967983.1"/>
</dbReference>
<dbReference type="AlphaFoldDB" id="A0A9J7IQM0"/>
<evidence type="ECO:0000313" key="4">
    <source>
        <dbReference type="RefSeq" id="XP_022823749.1"/>
    </source>
</evidence>
<gene>
    <name evidence="4 5 6" type="primary">LOC111354499</name>
</gene>